<evidence type="ECO:0000313" key="1">
    <source>
        <dbReference type="EMBL" id="RYR51791.1"/>
    </source>
</evidence>
<dbReference type="EMBL" id="SDMP01000006">
    <property type="protein sequence ID" value="RYR51791.1"/>
    <property type="molecule type" value="Genomic_DNA"/>
</dbReference>
<comment type="caution">
    <text evidence="1">The sequence shown here is derived from an EMBL/GenBank/DDBJ whole genome shotgun (WGS) entry which is preliminary data.</text>
</comment>
<organism evidence="1 2">
    <name type="scientific">Arachis hypogaea</name>
    <name type="common">Peanut</name>
    <dbReference type="NCBI Taxonomy" id="3818"/>
    <lineage>
        <taxon>Eukaryota</taxon>
        <taxon>Viridiplantae</taxon>
        <taxon>Streptophyta</taxon>
        <taxon>Embryophyta</taxon>
        <taxon>Tracheophyta</taxon>
        <taxon>Spermatophyta</taxon>
        <taxon>Magnoliopsida</taxon>
        <taxon>eudicotyledons</taxon>
        <taxon>Gunneridae</taxon>
        <taxon>Pentapetalae</taxon>
        <taxon>rosids</taxon>
        <taxon>fabids</taxon>
        <taxon>Fabales</taxon>
        <taxon>Fabaceae</taxon>
        <taxon>Papilionoideae</taxon>
        <taxon>50 kb inversion clade</taxon>
        <taxon>dalbergioids sensu lato</taxon>
        <taxon>Dalbergieae</taxon>
        <taxon>Pterocarpus clade</taxon>
        <taxon>Arachis</taxon>
    </lineage>
</organism>
<sequence length="69" mass="8248">MKKNCVDDLDWSQSAFCFELYDHNPNHKLGEWVKHIKLIFSHAKNVLDLLDCESSRNQVHYFGLQQIHY</sequence>
<gene>
    <name evidence="1" type="ORF">Ahy_A06g026765</name>
</gene>
<dbReference type="Proteomes" id="UP000289738">
    <property type="component" value="Chromosome A06"/>
</dbReference>
<dbReference type="AlphaFoldDB" id="A0A445CLH7"/>
<protein>
    <submittedName>
        <fullName evidence="1">Uncharacterized protein</fullName>
    </submittedName>
</protein>
<proteinExistence type="predicted"/>
<reference evidence="1 2" key="1">
    <citation type="submission" date="2019-01" db="EMBL/GenBank/DDBJ databases">
        <title>Sequencing of cultivated peanut Arachis hypogaea provides insights into genome evolution and oil improvement.</title>
        <authorList>
            <person name="Chen X."/>
        </authorList>
    </citation>
    <scope>NUCLEOTIDE SEQUENCE [LARGE SCALE GENOMIC DNA]</scope>
    <source>
        <strain evidence="2">cv. Fuhuasheng</strain>
        <tissue evidence="1">Leaves</tissue>
    </source>
</reference>
<accession>A0A445CLH7</accession>
<name>A0A445CLH7_ARAHY</name>
<keyword evidence="2" id="KW-1185">Reference proteome</keyword>
<evidence type="ECO:0000313" key="2">
    <source>
        <dbReference type="Proteomes" id="UP000289738"/>
    </source>
</evidence>